<dbReference type="Proteomes" id="UP001620408">
    <property type="component" value="Unassembled WGS sequence"/>
</dbReference>
<keyword evidence="1" id="KW-0812">Transmembrane</keyword>
<evidence type="ECO:0000256" key="1">
    <source>
        <dbReference type="SAM" id="Phobius"/>
    </source>
</evidence>
<feature type="transmembrane region" description="Helical" evidence="1">
    <location>
        <begin position="16"/>
        <end position="38"/>
    </location>
</feature>
<keyword evidence="4" id="KW-1185">Reference proteome</keyword>
<dbReference type="Pfam" id="PF02517">
    <property type="entry name" value="Rce1-like"/>
    <property type="match status" value="1"/>
</dbReference>
<feature type="domain" description="CAAX prenyl protease 2/Lysostaphin resistance protein A-like" evidence="2">
    <location>
        <begin position="137"/>
        <end position="246"/>
    </location>
</feature>
<sequence>MSDPTQVLVRGPHCKLALWLGAASSLAALALFPYVIALTPARFATLPLPLWAVVSAQVAQAGVLCWLLAWLGLYLGSRYGLDAPWLRAWVYQQPMPARQGRWMLATLLGVVTGVAVIGIDLMRPHPTPHVVDAVGHAWRGALASLYGGIVEEIECRLLLVSLLVWLLAWTRRQQTRPWMFVAAIVLAALLFGAGHLPTAFATGMAHTPFAIGRIILLNAMVGLACGGLFWKFGLEHAMLAHFSADLVLHVAAPLAMGLT</sequence>
<reference evidence="3 4" key="1">
    <citation type="submission" date="2020-10" db="EMBL/GenBank/DDBJ databases">
        <title>Phylogeny of dyella-like bacteria.</title>
        <authorList>
            <person name="Fu J."/>
        </authorList>
    </citation>
    <scope>NUCLEOTIDE SEQUENCE [LARGE SCALE GENOMIC DNA]</scope>
    <source>
        <strain evidence="3 4">BB4</strain>
    </source>
</reference>
<evidence type="ECO:0000259" key="2">
    <source>
        <dbReference type="Pfam" id="PF02517"/>
    </source>
</evidence>
<keyword evidence="3" id="KW-0645">Protease</keyword>
<proteinExistence type="predicted"/>
<dbReference type="RefSeq" id="WP_379986349.1">
    <property type="nucleotide sequence ID" value="NZ_JADIKD010000007.1"/>
</dbReference>
<feature type="transmembrane region" description="Helical" evidence="1">
    <location>
        <begin position="142"/>
        <end position="166"/>
    </location>
</feature>
<feature type="transmembrane region" description="Helical" evidence="1">
    <location>
        <begin position="210"/>
        <end position="230"/>
    </location>
</feature>
<evidence type="ECO:0000313" key="4">
    <source>
        <dbReference type="Proteomes" id="UP001620408"/>
    </source>
</evidence>
<keyword evidence="1" id="KW-1133">Transmembrane helix</keyword>
<feature type="transmembrane region" description="Helical" evidence="1">
    <location>
        <begin position="178"/>
        <end position="198"/>
    </location>
</feature>
<keyword evidence="1" id="KW-0472">Membrane</keyword>
<feature type="transmembrane region" description="Helical" evidence="1">
    <location>
        <begin position="58"/>
        <end position="81"/>
    </location>
</feature>
<protein>
    <submittedName>
        <fullName evidence="3">CPBP family intramembrane metalloprotease</fullName>
    </submittedName>
</protein>
<dbReference type="InterPro" id="IPR003675">
    <property type="entry name" value="Rce1/LyrA-like_dom"/>
</dbReference>
<feature type="transmembrane region" description="Helical" evidence="1">
    <location>
        <begin position="102"/>
        <end position="122"/>
    </location>
</feature>
<keyword evidence="3" id="KW-0482">Metalloprotease</keyword>
<dbReference type="EMBL" id="JADIKD010000007">
    <property type="protein sequence ID" value="MFK2916381.1"/>
    <property type="molecule type" value="Genomic_DNA"/>
</dbReference>
<dbReference type="GO" id="GO:0008237">
    <property type="term" value="F:metallopeptidase activity"/>
    <property type="evidence" value="ECO:0007669"/>
    <property type="project" value="UniProtKB-KW"/>
</dbReference>
<accession>A0ABW8K0F1</accession>
<keyword evidence="3" id="KW-0378">Hydrolase</keyword>
<comment type="caution">
    <text evidence="3">The sequence shown here is derived from an EMBL/GenBank/DDBJ whole genome shotgun (WGS) entry which is preliminary data.</text>
</comment>
<organism evidence="3 4">
    <name type="scientific">Dyella koreensis</name>
    <dbReference type="NCBI Taxonomy" id="311235"/>
    <lineage>
        <taxon>Bacteria</taxon>
        <taxon>Pseudomonadati</taxon>
        <taxon>Pseudomonadota</taxon>
        <taxon>Gammaproteobacteria</taxon>
        <taxon>Lysobacterales</taxon>
        <taxon>Rhodanobacteraceae</taxon>
        <taxon>Dyella</taxon>
    </lineage>
</organism>
<gene>
    <name evidence="3" type="ORF">ISS97_03815</name>
</gene>
<evidence type="ECO:0000313" key="3">
    <source>
        <dbReference type="EMBL" id="MFK2916381.1"/>
    </source>
</evidence>
<name>A0ABW8K0F1_9GAMM</name>